<sequence>MTELASHAAPTQASEAAPKPEIVWDGSFHSYRPTDDWRSKVSPTVRFFEPDSMDVDPVVLEVLRYRMWTINVAHGTTIQRISGSPILQILDFNMCILTGDGEIVMNAPYFQHLNSGAPYIVKYILENFGGEPGIKDGDIFLCNDPWIGAVHQMDVFIGMPVFVDGKIVAWVTNAAHQADLGGTAPGGFPQNAPDVFHDPTVFTPVKIVEAGTLRKDIEAAYLRQSRAPSMVAIDLRGQIAGVEFARSEILRACEQFGAATVRSTMARILDSAQQDFAELLKTIPDGTWTQVRYFDENLPGDRRTHRMQVNFHKEGDRLRIDNHGTDAQVDGPIGFTFACFKGAVLGGITLSTLYEQLFAAGGADRQIDWDVQPGLLNCVDWPAAVSAGSSQQLGSIDLAFETMSKMLTSIPGREDDVQAQSGSSNVLVFFGATETVSPSLPSADALGTGAGAHLDRDGIDTAGSSHSPLSLYPSTEETEMSYPILYLYRQQQIDSGGAGEFRGGVGNRFALASYDVDTLGLMTAGSAQSATTHSAPGLFGGYPSPTNETRVLRGANARLLYERGRVPVRPDDFDPSSQQRLGSKTEALPFKEEDVVLVRVPGGGGVGDPLNRDPQRVAEDVVDGLVSVQAATDVYGVVLGEDQTVDLQATQSLRDEYKRQRRDWTPVAEIWPEGESETTGAIGEPAFSIHPRIMSVDAGSERILQCTCGHRLAAGTANYKYGLLVDEQPVTAIPLVEDPTEFIDEPMAFRRYCCPGCLTMLVTEIARKADDPLPDVALG</sequence>
<protein>
    <submittedName>
        <fullName evidence="2">Hydantoinase B/oxoprolinase family protein</fullName>
    </submittedName>
</protein>
<feature type="domain" description="Hydantoinase B/oxoprolinase" evidence="1">
    <location>
        <begin position="56"/>
        <end position="609"/>
    </location>
</feature>
<dbReference type="PANTHER" id="PTHR11365">
    <property type="entry name" value="5-OXOPROLINASE RELATED"/>
    <property type="match status" value="1"/>
</dbReference>
<dbReference type="PANTHER" id="PTHR11365:SF23">
    <property type="entry name" value="HYPOTHETICAL 5-OXOPROLINASE (EUROFUNG)-RELATED"/>
    <property type="match status" value="1"/>
</dbReference>
<evidence type="ECO:0000313" key="3">
    <source>
        <dbReference type="Proteomes" id="UP001501586"/>
    </source>
</evidence>
<dbReference type="Pfam" id="PF08882">
    <property type="entry name" value="Acetone_carb_G"/>
    <property type="match status" value="1"/>
</dbReference>
<dbReference type="RefSeq" id="WP_236863887.1">
    <property type="nucleotide sequence ID" value="NZ_BAABAZ010000004.1"/>
</dbReference>
<dbReference type="Pfam" id="PF02538">
    <property type="entry name" value="Hydantoinase_B"/>
    <property type="match status" value="1"/>
</dbReference>
<reference evidence="3" key="1">
    <citation type="journal article" date="2019" name="Int. J. Syst. Evol. Microbiol.">
        <title>The Global Catalogue of Microorganisms (GCM) 10K type strain sequencing project: providing services to taxonomists for standard genome sequencing and annotation.</title>
        <authorList>
            <consortium name="The Broad Institute Genomics Platform"/>
            <consortium name="The Broad Institute Genome Sequencing Center for Infectious Disease"/>
            <person name="Wu L."/>
            <person name="Ma J."/>
        </authorList>
    </citation>
    <scope>NUCLEOTIDE SEQUENCE [LARGE SCALE GENOMIC DNA]</scope>
    <source>
        <strain evidence="3">JCM 17458</strain>
    </source>
</reference>
<name>A0ABP8EIM0_9MICO</name>
<proteinExistence type="predicted"/>
<dbReference type="InterPro" id="IPR045079">
    <property type="entry name" value="Oxoprolinase-like"/>
</dbReference>
<dbReference type="InterPro" id="IPR003692">
    <property type="entry name" value="Hydantoinase_B"/>
</dbReference>
<comment type="caution">
    <text evidence="2">The sequence shown here is derived from an EMBL/GenBank/DDBJ whole genome shotgun (WGS) entry which is preliminary data.</text>
</comment>
<gene>
    <name evidence="2" type="ORF">GCM10022261_13340</name>
</gene>
<organism evidence="2 3">
    <name type="scientific">Brevibacterium daeguense</name>
    <dbReference type="NCBI Taxonomy" id="909936"/>
    <lineage>
        <taxon>Bacteria</taxon>
        <taxon>Bacillati</taxon>
        <taxon>Actinomycetota</taxon>
        <taxon>Actinomycetes</taxon>
        <taxon>Micrococcales</taxon>
        <taxon>Brevibacteriaceae</taxon>
        <taxon>Brevibacterium</taxon>
    </lineage>
</organism>
<dbReference type="EMBL" id="BAABAZ010000004">
    <property type="protein sequence ID" value="GAA4283803.1"/>
    <property type="molecule type" value="Genomic_DNA"/>
</dbReference>
<keyword evidence="3" id="KW-1185">Reference proteome</keyword>
<evidence type="ECO:0000313" key="2">
    <source>
        <dbReference type="EMBL" id="GAA4283803.1"/>
    </source>
</evidence>
<dbReference type="InterPro" id="IPR016750">
    <property type="entry name" value="Aceto_COase_bsu/gsu"/>
</dbReference>
<dbReference type="Proteomes" id="UP001501586">
    <property type="component" value="Unassembled WGS sequence"/>
</dbReference>
<evidence type="ECO:0000259" key="1">
    <source>
        <dbReference type="Pfam" id="PF02538"/>
    </source>
</evidence>
<accession>A0ABP8EIM0</accession>